<dbReference type="InterPro" id="IPR029060">
    <property type="entry name" value="PIN-like_dom_sf"/>
</dbReference>
<keyword evidence="6 8" id="KW-0460">Magnesium</keyword>
<keyword evidence="8" id="KW-0800">Toxin</keyword>
<evidence type="ECO:0000256" key="6">
    <source>
        <dbReference type="ARBA" id="ARBA00022842"/>
    </source>
</evidence>
<sequence>MIILDTNILSALMRDRPDFAVISWLDGQPAQSIWITTITLFETRFGLALLPDGECRRSLEERFSTLLEKDLDGRILVFDGLAANHAATLASERQKSGRIIDVRDTFIAGIVLARKATLATRNTRHFDDLPIRVINPWAGEASSQTDKA</sequence>
<comment type="function">
    <text evidence="8">Toxic component of a toxin-antitoxin (TA) system. An RNase.</text>
</comment>
<dbReference type="Gene3D" id="3.40.50.1010">
    <property type="entry name" value="5'-nuclease"/>
    <property type="match status" value="1"/>
</dbReference>
<evidence type="ECO:0000256" key="2">
    <source>
        <dbReference type="ARBA" id="ARBA00022649"/>
    </source>
</evidence>
<dbReference type="InterPro" id="IPR022907">
    <property type="entry name" value="VapC_family"/>
</dbReference>
<proteinExistence type="inferred from homology"/>
<dbReference type="AlphaFoldDB" id="A0A450TXN6"/>
<keyword evidence="5 8" id="KW-0378">Hydrolase</keyword>
<dbReference type="InterPro" id="IPR050556">
    <property type="entry name" value="Type_II_TA_system_RNase"/>
</dbReference>
<keyword evidence="3 8" id="KW-0540">Nuclease</keyword>
<accession>A0A450TXN6</accession>
<feature type="binding site" evidence="8">
    <location>
        <position position="5"/>
    </location>
    <ligand>
        <name>Mg(2+)</name>
        <dbReference type="ChEBI" id="CHEBI:18420"/>
    </ligand>
</feature>
<name>A0A450TXN6_9GAMM</name>
<evidence type="ECO:0000256" key="5">
    <source>
        <dbReference type="ARBA" id="ARBA00022801"/>
    </source>
</evidence>
<dbReference type="InterPro" id="IPR002716">
    <property type="entry name" value="PIN_dom"/>
</dbReference>
<dbReference type="GO" id="GO:0000287">
    <property type="term" value="F:magnesium ion binding"/>
    <property type="evidence" value="ECO:0007669"/>
    <property type="project" value="UniProtKB-UniRule"/>
</dbReference>
<dbReference type="GO" id="GO:0090729">
    <property type="term" value="F:toxin activity"/>
    <property type="evidence" value="ECO:0007669"/>
    <property type="project" value="UniProtKB-KW"/>
</dbReference>
<dbReference type="GO" id="GO:0004540">
    <property type="term" value="F:RNA nuclease activity"/>
    <property type="evidence" value="ECO:0007669"/>
    <property type="project" value="InterPro"/>
</dbReference>
<dbReference type="Pfam" id="PF01850">
    <property type="entry name" value="PIN"/>
    <property type="match status" value="1"/>
</dbReference>
<keyword evidence="4 8" id="KW-0479">Metal-binding</keyword>
<gene>
    <name evidence="8" type="primary">vapC</name>
    <name evidence="10" type="ORF">BECKFW1821C_GA0114237_10586</name>
</gene>
<evidence type="ECO:0000313" key="10">
    <source>
        <dbReference type="EMBL" id="VFJ74181.1"/>
    </source>
</evidence>
<protein>
    <recommendedName>
        <fullName evidence="8">Ribonuclease VapC</fullName>
        <shortName evidence="8">RNase VapC</shortName>
        <ecNumber evidence="8">3.1.-.-</ecNumber>
    </recommendedName>
    <alternativeName>
        <fullName evidence="8">Toxin VapC</fullName>
    </alternativeName>
</protein>
<dbReference type="HAMAP" id="MF_00265">
    <property type="entry name" value="VapC_Nob1"/>
    <property type="match status" value="1"/>
</dbReference>
<dbReference type="CDD" id="cd18731">
    <property type="entry name" value="PIN_NgFitB-like"/>
    <property type="match status" value="1"/>
</dbReference>
<comment type="similarity">
    <text evidence="7 8">Belongs to the PINc/VapC protein family.</text>
</comment>
<dbReference type="PANTHER" id="PTHR33653">
    <property type="entry name" value="RIBONUCLEASE VAPC2"/>
    <property type="match status" value="1"/>
</dbReference>
<evidence type="ECO:0000256" key="3">
    <source>
        <dbReference type="ARBA" id="ARBA00022722"/>
    </source>
</evidence>
<evidence type="ECO:0000256" key="4">
    <source>
        <dbReference type="ARBA" id="ARBA00022723"/>
    </source>
</evidence>
<dbReference type="EMBL" id="CAADFE010000058">
    <property type="protein sequence ID" value="VFJ74181.1"/>
    <property type="molecule type" value="Genomic_DNA"/>
</dbReference>
<dbReference type="SUPFAM" id="SSF88723">
    <property type="entry name" value="PIN domain-like"/>
    <property type="match status" value="1"/>
</dbReference>
<evidence type="ECO:0000256" key="7">
    <source>
        <dbReference type="ARBA" id="ARBA00038093"/>
    </source>
</evidence>
<dbReference type="PANTHER" id="PTHR33653:SF1">
    <property type="entry name" value="RIBONUCLEASE VAPC2"/>
    <property type="match status" value="1"/>
</dbReference>
<evidence type="ECO:0000259" key="9">
    <source>
        <dbReference type="Pfam" id="PF01850"/>
    </source>
</evidence>
<dbReference type="GO" id="GO:0016787">
    <property type="term" value="F:hydrolase activity"/>
    <property type="evidence" value="ECO:0007669"/>
    <property type="project" value="UniProtKB-KW"/>
</dbReference>
<keyword evidence="2 8" id="KW-1277">Toxin-antitoxin system</keyword>
<comment type="cofactor">
    <cofactor evidence="1 8">
        <name>Mg(2+)</name>
        <dbReference type="ChEBI" id="CHEBI:18420"/>
    </cofactor>
</comment>
<dbReference type="EC" id="3.1.-.-" evidence="8"/>
<reference evidence="10" key="1">
    <citation type="submission" date="2019-02" db="EMBL/GenBank/DDBJ databases">
        <authorList>
            <person name="Gruber-Vodicka R. H."/>
            <person name="Seah K. B. B."/>
        </authorList>
    </citation>
    <scope>NUCLEOTIDE SEQUENCE</scope>
    <source>
        <strain evidence="10">BECK_BZ131</strain>
    </source>
</reference>
<feature type="binding site" evidence="8">
    <location>
        <position position="104"/>
    </location>
    <ligand>
        <name>Mg(2+)</name>
        <dbReference type="ChEBI" id="CHEBI:18420"/>
    </ligand>
</feature>
<evidence type="ECO:0000256" key="1">
    <source>
        <dbReference type="ARBA" id="ARBA00001946"/>
    </source>
</evidence>
<feature type="domain" description="PIN" evidence="9">
    <location>
        <begin position="2"/>
        <end position="129"/>
    </location>
</feature>
<organism evidence="10">
    <name type="scientific">Candidatus Kentrum sp. FW</name>
    <dbReference type="NCBI Taxonomy" id="2126338"/>
    <lineage>
        <taxon>Bacteria</taxon>
        <taxon>Pseudomonadati</taxon>
        <taxon>Pseudomonadota</taxon>
        <taxon>Gammaproteobacteria</taxon>
        <taxon>Candidatus Kentrum</taxon>
    </lineage>
</organism>
<evidence type="ECO:0000256" key="8">
    <source>
        <dbReference type="HAMAP-Rule" id="MF_00265"/>
    </source>
</evidence>